<keyword evidence="3 5" id="KW-0808">Transferase</keyword>
<dbReference type="eggNOG" id="COG1215">
    <property type="taxonomic scope" value="Bacteria"/>
</dbReference>
<reference evidence="5 6" key="2">
    <citation type="journal article" date="2011" name="J. Bacteriol.">
        <title>Genomes of three methylotrophs from a single niche uncover genetic and metabolic divergence of Methylophilaceae.</title>
        <authorList>
            <person name="Lapidus A."/>
            <person name="Clum A."/>
            <person name="Labutti K."/>
            <person name="Kaluzhnaya M.G."/>
            <person name="Lim S."/>
            <person name="Beck D.A."/>
            <person name="Glavina Del Rio T."/>
            <person name="Nolan M."/>
            <person name="Mavromatis K."/>
            <person name="Huntemann M."/>
            <person name="Lucas S."/>
            <person name="Lidstrom M.E."/>
            <person name="Ivanova N."/>
            <person name="Chistoserdova L."/>
        </authorList>
    </citation>
    <scope>NUCLEOTIDE SEQUENCE [LARGE SCALE GENOMIC DNA]</scope>
    <source>
        <strain evidence="5 6">SIP3-4</strain>
    </source>
</reference>
<evidence type="ECO:0000313" key="5">
    <source>
        <dbReference type="EMBL" id="ACT51066.1"/>
    </source>
</evidence>
<feature type="transmembrane region" description="Helical" evidence="4">
    <location>
        <begin position="331"/>
        <end position="350"/>
    </location>
</feature>
<gene>
    <name evidence="5" type="ordered locus">Msip34_1823</name>
</gene>
<protein>
    <submittedName>
        <fullName evidence="5">Glycosyl transferase family 2</fullName>
    </submittedName>
</protein>
<evidence type="ECO:0000256" key="4">
    <source>
        <dbReference type="SAM" id="Phobius"/>
    </source>
</evidence>
<dbReference type="CDD" id="cd06438">
    <property type="entry name" value="EpsO_like"/>
    <property type="match status" value="1"/>
</dbReference>
<keyword evidence="4" id="KW-0812">Transmembrane</keyword>
<dbReference type="Pfam" id="PF13641">
    <property type="entry name" value="Glyco_tranf_2_3"/>
    <property type="match status" value="1"/>
</dbReference>
<keyword evidence="4" id="KW-1133">Transmembrane helix</keyword>
<dbReference type="InterPro" id="IPR029044">
    <property type="entry name" value="Nucleotide-diphossugar_trans"/>
</dbReference>
<sequence precursor="true">MWWLGLIFSIVLLTLAIPVIVFFVQIITSLFARKAPVAVAIPRPRLAVLVPAHNEGACILPTLHNLKQQLASGDQLIVIADNCTDDTAAHATAAGATVIVRDDDRRRGKGYALDFGVRFLERQDAPEVVVIVDADCLLHAKTLDILATQALEKNRPVQALYLMSSPEGAGLKAQIAEFAWEVKNHARALGYRALGLPCQLMGTGMAFPWELIAKANIASGHIVEDLKLGLDFAEQGKPPFFCPQAVVTSVFPLNTEGMQTQRTRWEHGHLGMIVKEGPAMIVRGISGFNVGLLALALDMCVPPLALLTLFAAGLAFISMILALITGTLMPWGLGILLFVLLALAVMIAWVGYGRHILAFSSLAYAPVYALAKIPLYLKFLIKRQVSWVRSRRD</sequence>
<dbReference type="PANTHER" id="PTHR43630">
    <property type="entry name" value="POLY-BETA-1,6-N-ACETYL-D-GLUCOSAMINE SYNTHASE"/>
    <property type="match status" value="1"/>
</dbReference>
<dbReference type="CAZy" id="GT2">
    <property type="family name" value="Glycosyltransferase Family 2"/>
</dbReference>
<feature type="transmembrane region" description="Helical" evidence="4">
    <location>
        <begin position="303"/>
        <end position="324"/>
    </location>
</feature>
<comment type="similarity">
    <text evidence="1">Belongs to the glycosyltransferase 2 family.</text>
</comment>
<proteinExistence type="inferred from homology"/>
<dbReference type="Proteomes" id="UP000002743">
    <property type="component" value="Chromosome"/>
</dbReference>
<feature type="transmembrane region" description="Helical" evidence="4">
    <location>
        <begin position="6"/>
        <end position="24"/>
    </location>
</feature>
<keyword evidence="2" id="KW-0328">Glycosyltransferase</keyword>
<organism evidence="5 6">
    <name type="scientific">Methylovorus glucosotrophus (strain SIP3-4)</name>
    <dbReference type="NCBI Taxonomy" id="582744"/>
    <lineage>
        <taxon>Bacteria</taxon>
        <taxon>Pseudomonadati</taxon>
        <taxon>Pseudomonadota</taxon>
        <taxon>Betaproteobacteria</taxon>
        <taxon>Nitrosomonadales</taxon>
        <taxon>Methylophilaceae</taxon>
        <taxon>Methylovorus</taxon>
    </lineage>
</organism>
<reference evidence="6" key="1">
    <citation type="submission" date="2009-07" db="EMBL/GenBank/DDBJ databases">
        <title>Complete sequence of chromosome of Methylovorus sp. SIP3-4.</title>
        <authorList>
            <person name="Lucas S."/>
            <person name="Copeland A."/>
            <person name="Lapidus A."/>
            <person name="Glavina del Rio T."/>
            <person name="Tice H."/>
            <person name="Bruce D."/>
            <person name="Goodwin L."/>
            <person name="Pitluck S."/>
            <person name="Clum A."/>
            <person name="Larimer F."/>
            <person name="Land M."/>
            <person name="Hauser L."/>
            <person name="Kyrpides N."/>
            <person name="Mikhailova N."/>
            <person name="Kayluzhnaya M."/>
            <person name="Chistoserdova L."/>
        </authorList>
    </citation>
    <scope>NUCLEOTIDE SEQUENCE [LARGE SCALE GENOMIC DNA]</scope>
    <source>
        <strain evidence="6">SIP3-4</strain>
    </source>
</reference>
<dbReference type="STRING" id="582744.Msip34_1823"/>
<keyword evidence="6" id="KW-1185">Reference proteome</keyword>
<dbReference type="SUPFAM" id="SSF53448">
    <property type="entry name" value="Nucleotide-diphospho-sugar transferases"/>
    <property type="match status" value="1"/>
</dbReference>
<dbReference type="RefSeq" id="WP_015830449.1">
    <property type="nucleotide sequence ID" value="NC_012969.1"/>
</dbReference>
<dbReference type="OrthoDB" id="9797391at2"/>
<dbReference type="KEGG" id="mei:Msip34_1823"/>
<evidence type="ECO:0000313" key="6">
    <source>
        <dbReference type="Proteomes" id="UP000002743"/>
    </source>
</evidence>
<dbReference type="EMBL" id="CP001674">
    <property type="protein sequence ID" value="ACT51066.1"/>
    <property type="molecule type" value="Genomic_DNA"/>
</dbReference>
<dbReference type="GO" id="GO:0016757">
    <property type="term" value="F:glycosyltransferase activity"/>
    <property type="evidence" value="ECO:0007669"/>
    <property type="project" value="UniProtKB-KW"/>
</dbReference>
<feature type="transmembrane region" description="Helical" evidence="4">
    <location>
        <begin position="356"/>
        <end position="381"/>
    </location>
</feature>
<evidence type="ECO:0000256" key="1">
    <source>
        <dbReference type="ARBA" id="ARBA00006739"/>
    </source>
</evidence>
<dbReference type="Gene3D" id="3.90.550.10">
    <property type="entry name" value="Spore Coat Polysaccharide Biosynthesis Protein SpsA, Chain A"/>
    <property type="match status" value="1"/>
</dbReference>
<dbReference type="HOGENOM" id="CLU_023978_1_2_4"/>
<accession>C6X6S3</accession>
<dbReference type="AlphaFoldDB" id="C6X6S3"/>
<dbReference type="PANTHER" id="PTHR43630:SF1">
    <property type="entry name" value="POLY-BETA-1,6-N-ACETYL-D-GLUCOSAMINE SYNTHASE"/>
    <property type="match status" value="1"/>
</dbReference>
<evidence type="ECO:0000256" key="3">
    <source>
        <dbReference type="ARBA" id="ARBA00022679"/>
    </source>
</evidence>
<name>C6X6S3_METGS</name>
<keyword evidence="4" id="KW-0472">Membrane</keyword>
<evidence type="ECO:0000256" key="2">
    <source>
        <dbReference type="ARBA" id="ARBA00022676"/>
    </source>
</evidence>